<reference evidence="2" key="1">
    <citation type="submission" date="2016-12" db="EMBL/GenBank/DDBJ databases">
        <title>Draft Genome Sequences od Carboxydothermus pertinax and islandicus, Hydrogenogenic Carboxydotrophic Bacteria.</title>
        <authorList>
            <person name="Fukuyama Y."/>
            <person name="Ohmae K."/>
            <person name="Yoneda Y."/>
            <person name="Yoshida T."/>
            <person name="Sako Y."/>
        </authorList>
    </citation>
    <scope>NUCLEOTIDE SEQUENCE [LARGE SCALE GENOMIC DNA]</scope>
    <source>
        <strain evidence="2">SET</strain>
    </source>
</reference>
<dbReference type="RefSeq" id="WP_075866050.1">
    <property type="nucleotide sequence ID" value="NZ_BDJL01000093.1"/>
</dbReference>
<dbReference type="InterPro" id="IPR023198">
    <property type="entry name" value="PGP-like_dom2"/>
</dbReference>
<dbReference type="Proteomes" id="UP000187338">
    <property type="component" value="Unassembled WGS sequence"/>
</dbReference>
<dbReference type="GO" id="GO:0006281">
    <property type="term" value="P:DNA repair"/>
    <property type="evidence" value="ECO:0007669"/>
    <property type="project" value="TreeGrafter"/>
</dbReference>
<dbReference type="GO" id="GO:0005829">
    <property type="term" value="C:cytosol"/>
    <property type="evidence" value="ECO:0007669"/>
    <property type="project" value="TreeGrafter"/>
</dbReference>
<dbReference type="PANTHER" id="PTHR43434">
    <property type="entry name" value="PHOSPHOGLYCOLATE PHOSPHATASE"/>
    <property type="match status" value="1"/>
</dbReference>
<dbReference type="SFLD" id="SFLDG01129">
    <property type="entry name" value="C1.5:_HAD__Beta-PGM__Phosphata"/>
    <property type="match status" value="1"/>
</dbReference>
<dbReference type="PRINTS" id="PR00413">
    <property type="entry name" value="HADHALOGNASE"/>
</dbReference>
<dbReference type="OrthoDB" id="9792518at2"/>
<proteinExistence type="predicted"/>
<dbReference type="InterPro" id="IPR041492">
    <property type="entry name" value="HAD_2"/>
</dbReference>
<dbReference type="Gene3D" id="1.10.150.240">
    <property type="entry name" value="Putative phosphatase, domain 2"/>
    <property type="match status" value="1"/>
</dbReference>
<dbReference type="InterPro" id="IPR036412">
    <property type="entry name" value="HAD-like_sf"/>
</dbReference>
<name>A0A1L8D3U2_9THEO</name>
<dbReference type="InterPro" id="IPR023214">
    <property type="entry name" value="HAD_sf"/>
</dbReference>
<dbReference type="NCBIfam" id="NF009804">
    <property type="entry name" value="PRK13288.1"/>
    <property type="match status" value="1"/>
</dbReference>
<dbReference type="Gene3D" id="3.40.50.1000">
    <property type="entry name" value="HAD superfamily/HAD-like"/>
    <property type="match status" value="1"/>
</dbReference>
<organism evidence="1 2">
    <name type="scientific">Carboxydothermus islandicus</name>
    <dbReference type="NCBI Taxonomy" id="661089"/>
    <lineage>
        <taxon>Bacteria</taxon>
        <taxon>Bacillati</taxon>
        <taxon>Bacillota</taxon>
        <taxon>Clostridia</taxon>
        <taxon>Thermoanaerobacterales</taxon>
        <taxon>Thermoanaerobacteraceae</taxon>
        <taxon>Carboxydothermus</taxon>
    </lineage>
</organism>
<keyword evidence="2" id="KW-1185">Reference proteome</keyword>
<dbReference type="NCBIfam" id="TIGR01509">
    <property type="entry name" value="HAD-SF-IA-v3"/>
    <property type="match status" value="1"/>
</dbReference>
<evidence type="ECO:0000313" key="2">
    <source>
        <dbReference type="Proteomes" id="UP000187338"/>
    </source>
</evidence>
<protein>
    <submittedName>
        <fullName evidence="1">Haloacid dehalogenase</fullName>
    </submittedName>
</protein>
<evidence type="ECO:0000313" key="1">
    <source>
        <dbReference type="EMBL" id="GAV25840.1"/>
    </source>
</evidence>
<dbReference type="InterPro" id="IPR050155">
    <property type="entry name" value="HAD-like_hydrolase_sf"/>
</dbReference>
<dbReference type="GO" id="GO:0008967">
    <property type="term" value="F:phosphoglycolate phosphatase activity"/>
    <property type="evidence" value="ECO:0007669"/>
    <property type="project" value="TreeGrafter"/>
</dbReference>
<dbReference type="FunFam" id="3.40.50.1000:FF:000022">
    <property type="entry name" value="Phosphoglycolate phosphatase"/>
    <property type="match status" value="1"/>
</dbReference>
<dbReference type="STRING" id="661089.ciss_17730"/>
<dbReference type="Pfam" id="PF13419">
    <property type="entry name" value="HAD_2"/>
    <property type="match status" value="1"/>
</dbReference>
<gene>
    <name evidence="1" type="ORF">ciss_17730</name>
</gene>
<sequence>MIKAVFFDLDGTLLDTFDLIYASFKHVYKNFLNKDITREEIYPYFGKPLIYSFENLDPETIDQIIAAYREFNLQHHDQMVKPFPGVKETLEKLKQRGKILAVVTSKVKSTALRGLKLFNLDRYFDLVVALEDTEKHKPDPAPVLYALKFFQLKPEQCLMVGDSPHDMVSAQRAGVKTAAVKWSVLPWEDLVITKPNYILNSFDDLLKITGVE</sequence>
<dbReference type="NCBIfam" id="TIGR01549">
    <property type="entry name" value="HAD-SF-IA-v1"/>
    <property type="match status" value="1"/>
</dbReference>
<accession>A0A1L8D3U2</accession>
<dbReference type="PANTHER" id="PTHR43434:SF26">
    <property type="entry name" value="PYROPHOSPHATASE PPAX"/>
    <property type="match status" value="1"/>
</dbReference>
<dbReference type="SFLD" id="SFLDG01135">
    <property type="entry name" value="C1.5.6:_HAD__Beta-PGM__Phospha"/>
    <property type="match status" value="1"/>
</dbReference>
<dbReference type="EMBL" id="BDJL01000093">
    <property type="protein sequence ID" value="GAV25840.1"/>
    <property type="molecule type" value="Genomic_DNA"/>
</dbReference>
<dbReference type="SUPFAM" id="SSF56784">
    <property type="entry name" value="HAD-like"/>
    <property type="match status" value="1"/>
</dbReference>
<dbReference type="CDD" id="cd02616">
    <property type="entry name" value="HAD_PPase"/>
    <property type="match status" value="1"/>
</dbReference>
<dbReference type="InterPro" id="IPR006439">
    <property type="entry name" value="HAD-SF_hydro_IA"/>
</dbReference>
<comment type="caution">
    <text evidence="1">The sequence shown here is derived from an EMBL/GenBank/DDBJ whole genome shotgun (WGS) entry which is preliminary data.</text>
</comment>
<dbReference type="SFLD" id="SFLDS00003">
    <property type="entry name" value="Haloacid_Dehalogenase"/>
    <property type="match status" value="1"/>
</dbReference>
<dbReference type="AlphaFoldDB" id="A0A1L8D3U2"/>